<dbReference type="InterPro" id="IPR002178">
    <property type="entry name" value="PTS_EIIA_type-2_dom"/>
</dbReference>
<name>A0A1Y0L2Y3_9MOLU</name>
<dbReference type="PROSITE" id="PS51094">
    <property type="entry name" value="PTS_EIIA_TYPE_2"/>
    <property type="match status" value="1"/>
</dbReference>
<evidence type="ECO:0000259" key="12">
    <source>
        <dbReference type="PROSITE" id="PS51094"/>
    </source>
</evidence>
<gene>
    <name evidence="13" type="primary">cmtB</name>
    <name evidence="13" type="ORF">SCLAR_v1c10760</name>
</gene>
<proteinExistence type="predicted"/>
<keyword evidence="7" id="KW-0598">Phosphotransferase system</keyword>
<evidence type="ECO:0000256" key="11">
    <source>
        <dbReference type="ARBA" id="ARBA00030962"/>
    </source>
</evidence>
<dbReference type="GO" id="GO:0009401">
    <property type="term" value="P:phosphoenolpyruvate-dependent sugar phosphotransferase system"/>
    <property type="evidence" value="ECO:0007669"/>
    <property type="project" value="UniProtKB-KW"/>
</dbReference>
<dbReference type="Pfam" id="PF00359">
    <property type="entry name" value="PTS_EIIA_2"/>
    <property type="match status" value="1"/>
</dbReference>
<dbReference type="PANTHER" id="PTHR30181:SF2">
    <property type="entry name" value="PTS SYSTEM MANNITOL-SPECIFIC EIICBA COMPONENT"/>
    <property type="match status" value="1"/>
</dbReference>
<evidence type="ECO:0000256" key="5">
    <source>
        <dbReference type="ARBA" id="ARBA00022597"/>
    </source>
</evidence>
<evidence type="ECO:0000256" key="10">
    <source>
        <dbReference type="ARBA" id="ARBA00030956"/>
    </source>
</evidence>
<keyword evidence="8" id="KW-0418">Kinase</keyword>
<evidence type="ECO:0000256" key="8">
    <source>
        <dbReference type="ARBA" id="ARBA00022777"/>
    </source>
</evidence>
<dbReference type="InterPro" id="IPR050893">
    <property type="entry name" value="Sugar_PTS"/>
</dbReference>
<organism evidence="13 14">
    <name type="scientific">Spiroplasma clarkii</name>
    <dbReference type="NCBI Taxonomy" id="2139"/>
    <lineage>
        <taxon>Bacteria</taxon>
        <taxon>Bacillati</taxon>
        <taxon>Mycoplasmatota</taxon>
        <taxon>Mollicutes</taxon>
        <taxon>Entomoplasmatales</taxon>
        <taxon>Spiroplasmataceae</taxon>
        <taxon>Spiroplasma</taxon>
    </lineage>
</organism>
<dbReference type="AlphaFoldDB" id="A0A1Y0L2Y3"/>
<accession>A0A1Y0L2Y3</accession>
<dbReference type="GO" id="GO:0016301">
    <property type="term" value="F:kinase activity"/>
    <property type="evidence" value="ECO:0007669"/>
    <property type="project" value="UniProtKB-KW"/>
</dbReference>
<dbReference type="InterPro" id="IPR016152">
    <property type="entry name" value="PTrfase/Anion_transptr"/>
</dbReference>
<keyword evidence="14" id="KW-1185">Reference proteome</keyword>
<keyword evidence="4" id="KW-0597">Phosphoprotein</keyword>
<evidence type="ECO:0000313" key="14">
    <source>
        <dbReference type="Proteomes" id="UP000231179"/>
    </source>
</evidence>
<evidence type="ECO:0000256" key="6">
    <source>
        <dbReference type="ARBA" id="ARBA00022679"/>
    </source>
</evidence>
<evidence type="ECO:0000256" key="7">
    <source>
        <dbReference type="ARBA" id="ARBA00022683"/>
    </source>
</evidence>
<keyword evidence="5" id="KW-0762">Sugar transport</keyword>
<dbReference type="Gene3D" id="3.40.930.10">
    <property type="entry name" value="Mannitol-specific EII, Chain A"/>
    <property type="match status" value="1"/>
</dbReference>
<dbReference type="GO" id="GO:0090563">
    <property type="term" value="F:protein-phosphocysteine-sugar phosphotransferase activity"/>
    <property type="evidence" value="ECO:0007669"/>
    <property type="project" value="TreeGrafter"/>
</dbReference>
<sequence>MYDEKNIFMNCKFADKETALNQVLEVMLAGGCDQEYVDSILERQKIASFNLGNLVAAPHGTYEISKKVKKPKIFIWHLKEELLWDGEPIRLILGLYLQPNNQLEALQTVAINTIDEILFNNLLAKPTLNKLIKFTSETQLLY</sequence>
<dbReference type="RefSeq" id="WP_100254915.1">
    <property type="nucleotide sequence ID" value="NZ_CP015819.1"/>
</dbReference>
<evidence type="ECO:0000256" key="2">
    <source>
        <dbReference type="ARBA" id="ARBA00014783"/>
    </source>
</evidence>
<reference evidence="13 14" key="1">
    <citation type="submission" date="2017-11" db="EMBL/GenBank/DDBJ databases">
        <title>Complete genome sequence of Spiroplasma clarkii CN-5 (DSM 19994).</title>
        <authorList>
            <person name="Tsai Y.-M."/>
            <person name="Chang A."/>
            <person name="Lo W.-S."/>
            <person name="Kuo C.-H."/>
        </authorList>
    </citation>
    <scope>NUCLEOTIDE SEQUENCE [LARGE SCALE GENOMIC DNA]</scope>
    <source>
        <strain evidence="13 14">CN-5</strain>
    </source>
</reference>
<evidence type="ECO:0000256" key="9">
    <source>
        <dbReference type="ARBA" id="ARBA00029908"/>
    </source>
</evidence>
<dbReference type="OrthoDB" id="1640042at2"/>
<evidence type="ECO:0000313" key="13">
    <source>
        <dbReference type="EMBL" id="ATX71376.1"/>
    </source>
</evidence>
<comment type="function">
    <text evidence="1">The phosphoenolpyruvate-dependent sugar phosphotransferase system (sugar PTS), a major carbohydrate active transport system, catalyzes the phosphorylation of incoming sugar substrates concomitantly with their translocation across the cell membrane. The enzyme II CmtAB PTS system is involved in D-mannitol transport.</text>
</comment>
<evidence type="ECO:0000256" key="1">
    <source>
        <dbReference type="ARBA" id="ARBA00002434"/>
    </source>
</evidence>
<dbReference type="EMBL" id="CP024870">
    <property type="protein sequence ID" value="ATX71376.1"/>
    <property type="molecule type" value="Genomic_DNA"/>
</dbReference>
<keyword evidence="6" id="KW-0808">Transferase</keyword>
<evidence type="ECO:0000256" key="4">
    <source>
        <dbReference type="ARBA" id="ARBA00022553"/>
    </source>
</evidence>
<keyword evidence="3" id="KW-0813">Transport</keyword>
<dbReference type="SUPFAM" id="SSF55804">
    <property type="entry name" value="Phoshotransferase/anion transport protein"/>
    <property type="match status" value="1"/>
</dbReference>
<feature type="domain" description="PTS EIIA type-2" evidence="12">
    <location>
        <begin position="1"/>
        <end position="138"/>
    </location>
</feature>
<protein>
    <recommendedName>
        <fullName evidence="2">Mannitol-specific phosphotransferase enzyme IIA component</fullName>
    </recommendedName>
    <alternativeName>
        <fullName evidence="10">EIIA</fullName>
    </alternativeName>
    <alternativeName>
        <fullName evidence="11">EIII</fullName>
    </alternativeName>
    <alternativeName>
        <fullName evidence="9">PTS system mannitol-specific EIIA component</fullName>
    </alternativeName>
</protein>
<dbReference type="KEGG" id="scla:SCLARK_001539"/>
<evidence type="ECO:0000256" key="3">
    <source>
        <dbReference type="ARBA" id="ARBA00022448"/>
    </source>
</evidence>
<dbReference type="GO" id="GO:0005886">
    <property type="term" value="C:plasma membrane"/>
    <property type="evidence" value="ECO:0007669"/>
    <property type="project" value="TreeGrafter"/>
</dbReference>
<dbReference type="PANTHER" id="PTHR30181">
    <property type="entry name" value="MANNITOL PERMEASE IIC COMPONENT"/>
    <property type="match status" value="1"/>
</dbReference>
<dbReference type="Proteomes" id="UP000231179">
    <property type="component" value="Chromosome"/>
</dbReference>